<dbReference type="Gene3D" id="3.30.428.10">
    <property type="entry name" value="HIT-like"/>
    <property type="match status" value="1"/>
</dbReference>
<proteinExistence type="predicted"/>
<sequence length="143" mass="16601">MDCPLCNSDGGELIYRHPLFRVIDAREALYPGFLRLVWKTHVQEFSQLPPEQRTLCMSAVVLLEEFVLQQFKPDKVNLATLGNVVPHLHWHVIPRFTDDAHFPAPVWAAARPEARLSPRQQRILDTQFTWFAQLNERLKAQFG</sequence>
<dbReference type="SUPFAM" id="SSF54197">
    <property type="entry name" value="HIT-like"/>
    <property type="match status" value="1"/>
</dbReference>
<dbReference type="InterPro" id="IPR011146">
    <property type="entry name" value="HIT-like"/>
</dbReference>
<dbReference type="PIRSF" id="PIRSF000714">
    <property type="entry name" value="HIT"/>
    <property type="match status" value="1"/>
</dbReference>
<evidence type="ECO:0000313" key="3">
    <source>
        <dbReference type="EMBL" id="MCQ8894901.1"/>
    </source>
</evidence>
<accession>A0ABT1WBK7</accession>
<dbReference type="InterPro" id="IPR036265">
    <property type="entry name" value="HIT-like_sf"/>
</dbReference>
<gene>
    <name evidence="3" type="ORF">NQT62_00420</name>
</gene>
<comment type="caution">
    <text evidence="3">The sequence shown here is derived from an EMBL/GenBank/DDBJ whole genome shotgun (WGS) entry which is preliminary data.</text>
</comment>
<feature type="short sequence motif" description="Histidine triad motif" evidence="1">
    <location>
        <begin position="87"/>
        <end position="91"/>
    </location>
</feature>
<dbReference type="PROSITE" id="PS51084">
    <property type="entry name" value="HIT_2"/>
    <property type="match status" value="1"/>
</dbReference>
<evidence type="ECO:0000259" key="2">
    <source>
        <dbReference type="PROSITE" id="PS51084"/>
    </source>
</evidence>
<organism evidence="3 4">
    <name type="scientific">Limnobacter humi</name>
    <dbReference type="NCBI Taxonomy" id="1778671"/>
    <lineage>
        <taxon>Bacteria</taxon>
        <taxon>Pseudomonadati</taxon>
        <taxon>Pseudomonadota</taxon>
        <taxon>Betaproteobacteria</taxon>
        <taxon>Burkholderiales</taxon>
        <taxon>Burkholderiaceae</taxon>
        <taxon>Limnobacter</taxon>
    </lineage>
</organism>
<dbReference type="Proteomes" id="UP001204142">
    <property type="component" value="Unassembled WGS sequence"/>
</dbReference>
<evidence type="ECO:0000313" key="4">
    <source>
        <dbReference type="Proteomes" id="UP001204142"/>
    </source>
</evidence>
<reference evidence="3 4" key="1">
    <citation type="submission" date="2022-07" db="EMBL/GenBank/DDBJ databases">
        <authorList>
            <person name="Xamxidin M."/>
            <person name="Wu M."/>
        </authorList>
    </citation>
    <scope>NUCLEOTIDE SEQUENCE [LARGE SCALE GENOMIC DNA]</scope>
    <source>
        <strain evidence="3 4">NBRC 111650</strain>
    </source>
</reference>
<dbReference type="RefSeq" id="WP_256762549.1">
    <property type="nucleotide sequence ID" value="NZ_JANIGO010000001.1"/>
</dbReference>
<dbReference type="InterPro" id="IPR026026">
    <property type="entry name" value="HIT_Hint"/>
</dbReference>
<name>A0ABT1WBK7_9BURK</name>
<keyword evidence="4" id="KW-1185">Reference proteome</keyword>
<evidence type="ECO:0000256" key="1">
    <source>
        <dbReference type="PROSITE-ProRule" id="PRU00464"/>
    </source>
</evidence>
<protein>
    <submittedName>
        <fullName evidence="3">HIT family protein</fullName>
    </submittedName>
</protein>
<dbReference type="EMBL" id="JANIGO010000001">
    <property type="protein sequence ID" value="MCQ8894901.1"/>
    <property type="molecule type" value="Genomic_DNA"/>
</dbReference>
<dbReference type="Pfam" id="PF01230">
    <property type="entry name" value="HIT"/>
    <property type="match status" value="1"/>
</dbReference>
<feature type="domain" description="HIT" evidence="2">
    <location>
        <begin position="1"/>
        <end position="102"/>
    </location>
</feature>